<evidence type="ECO:0000313" key="15">
    <source>
        <dbReference type="Proteomes" id="UP001174677"/>
    </source>
</evidence>
<dbReference type="PANTHER" id="PTHR31650:SF34">
    <property type="entry name" value="O-ACYLTRANSFERASE WSD1-LIKE ISOFORM X1"/>
    <property type="match status" value="1"/>
</dbReference>
<feature type="region of interest" description="Disordered" evidence="11">
    <location>
        <begin position="1"/>
        <end position="27"/>
    </location>
</feature>
<evidence type="ECO:0000256" key="7">
    <source>
        <dbReference type="ARBA" id="ARBA00023315"/>
    </source>
</evidence>
<keyword evidence="15" id="KW-1185">Reference proteome</keyword>
<evidence type="ECO:0000256" key="8">
    <source>
        <dbReference type="ARBA" id="ARBA00024360"/>
    </source>
</evidence>
<evidence type="ECO:0000256" key="1">
    <source>
        <dbReference type="ARBA" id="ARBA00004162"/>
    </source>
</evidence>
<evidence type="ECO:0000259" key="12">
    <source>
        <dbReference type="Pfam" id="PF03007"/>
    </source>
</evidence>
<accession>A0ABQ9LSG6</accession>
<evidence type="ECO:0000256" key="10">
    <source>
        <dbReference type="ARBA" id="ARBA00048109"/>
    </source>
</evidence>
<gene>
    <name evidence="14" type="ORF">P3X46_019002</name>
</gene>
<evidence type="ECO:0000256" key="2">
    <source>
        <dbReference type="ARBA" id="ARBA00004586"/>
    </source>
</evidence>
<dbReference type="Pfam" id="PF03007">
    <property type="entry name" value="WS_DGAT_cat"/>
    <property type="match status" value="1"/>
</dbReference>
<evidence type="ECO:0000256" key="3">
    <source>
        <dbReference type="ARBA" id="ARBA00004771"/>
    </source>
</evidence>
<feature type="domain" description="O-acyltransferase WSD1-like N-terminal" evidence="12">
    <location>
        <begin position="85"/>
        <end position="272"/>
    </location>
</feature>
<dbReference type="PANTHER" id="PTHR31650">
    <property type="entry name" value="O-ACYLTRANSFERASE (WSD1-LIKE) FAMILY PROTEIN"/>
    <property type="match status" value="1"/>
</dbReference>
<dbReference type="EMBL" id="JARPOI010000010">
    <property type="protein sequence ID" value="KAJ9170942.1"/>
    <property type="molecule type" value="Genomic_DNA"/>
</dbReference>
<keyword evidence="6" id="KW-0256">Endoplasmic reticulum</keyword>
<dbReference type="InterPro" id="IPR045034">
    <property type="entry name" value="O-acyltransferase_WSD1-like"/>
</dbReference>
<evidence type="ECO:0000259" key="13">
    <source>
        <dbReference type="Pfam" id="PF06974"/>
    </source>
</evidence>
<reference evidence="14 15" key="1">
    <citation type="journal article" date="2023" name="Plant Biotechnol. J.">
        <title>Chromosome-level wild Hevea brasiliensis genome provides new tools for genomic-assisted breeding and valuable loci to elevate rubber yield.</title>
        <authorList>
            <person name="Cheng H."/>
            <person name="Song X."/>
            <person name="Hu Y."/>
            <person name="Wu T."/>
            <person name="Yang Q."/>
            <person name="An Z."/>
            <person name="Feng S."/>
            <person name="Deng Z."/>
            <person name="Wu W."/>
            <person name="Zeng X."/>
            <person name="Tu M."/>
            <person name="Wang X."/>
            <person name="Huang H."/>
        </authorList>
    </citation>
    <scope>NUCLEOTIDE SEQUENCE [LARGE SCALE GENOMIC DNA]</scope>
    <source>
        <strain evidence="14">MT/VB/25A 57/8</strain>
    </source>
</reference>
<evidence type="ECO:0008006" key="16">
    <source>
        <dbReference type="Google" id="ProtNLM"/>
    </source>
</evidence>
<sequence>MGSETQENISMERSKQEEEGMAEPVSPTGQYFNSSVLSICVLGVLESEVPIDDSPTMSLLQDVFLPISPRFSSIMISDRRGEKQWKRVDVNLKNHVNVPTFPAGLSPKSYDNYFNGYLSKIALEPLPQTQPLWEMHIIKYPTSNAAGNLIFKLHHALGDGFSLMGALLSCLQRVENPSLPLTFPPLQLRSKPEIFKSKKSTVSETFSSIFNTMSDFGWSLLKSSVVEDVQSPVRSGDDGVEFKPITISTMTFSLDQIKQIKTRLGVTINDVITGIIFYGIRLYMLAVSNNSTNAHSTALVLLNTRIIGSYKSVKEMVKPNAESPWGNEFGFLHVSMPELTKAAVTNPLLFVEKAQQIIKRKRGSLAVNLTGKLLEAVRKLRGPEATAKYIHSTLKNSSMTISNVIGPVERMALANHPVKGLYFMVVGVPQSLTITMVSYTGKFRIAVGTEKDFIDPQKFKSCIENAFEMIFKSSCEALSRAN</sequence>
<evidence type="ECO:0000256" key="6">
    <source>
        <dbReference type="ARBA" id="ARBA00022824"/>
    </source>
</evidence>
<comment type="pathway">
    <text evidence="3">Glycerolipid metabolism; triacylglycerol biosynthesis.</text>
</comment>
<protein>
    <recommendedName>
        <fullName evidence="16">Diacylglycerol O-acyltransferase</fullName>
    </recommendedName>
</protein>
<keyword evidence="5" id="KW-0808">Transferase</keyword>
<proteinExistence type="inferred from homology"/>
<evidence type="ECO:0000256" key="5">
    <source>
        <dbReference type="ARBA" id="ARBA00022679"/>
    </source>
</evidence>
<organism evidence="14 15">
    <name type="scientific">Hevea brasiliensis</name>
    <name type="common">Para rubber tree</name>
    <name type="synonym">Siphonia brasiliensis</name>
    <dbReference type="NCBI Taxonomy" id="3981"/>
    <lineage>
        <taxon>Eukaryota</taxon>
        <taxon>Viridiplantae</taxon>
        <taxon>Streptophyta</taxon>
        <taxon>Embryophyta</taxon>
        <taxon>Tracheophyta</taxon>
        <taxon>Spermatophyta</taxon>
        <taxon>Magnoliopsida</taxon>
        <taxon>eudicotyledons</taxon>
        <taxon>Gunneridae</taxon>
        <taxon>Pentapetalae</taxon>
        <taxon>rosids</taxon>
        <taxon>fabids</taxon>
        <taxon>Malpighiales</taxon>
        <taxon>Euphorbiaceae</taxon>
        <taxon>Crotonoideae</taxon>
        <taxon>Micrandreae</taxon>
        <taxon>Hevea</taxon>
    </lineage>
</organism>
<comment type="catalytic activity">
    <reaction evidence="10">
        <text>an acyl-CoA + a 1,2-diacyl-sn-glycerol = a triacyl-sn-glycerol + CoA</text>
        <dbReference type="Rhea" id="RHEA:10868"/>
        <dbReference type="ChEBI" id="CHEBI:17815"/>
        <dbReference type="ChEBI" id="CHEBI:57287"/>
        <dbReference type="ChEBI" id="CHEBI:58342"/>
        <dbReference type="ChEBI" id="CHEBI:64615"/>
        <dbReference type="EC" id="2.3.1.20"/>
    </reaction>
</comment>
<dbReference type="Proteomes" id="UP001174677">
    <property type="component" value="Chromosome 10"/>
</dbReference>
<feature type="domain" description="O-acyltransferase WSD1 C-terminal" evidence="13">
    <location>
        <begin position="325"/>
        <end position="470"/>
    </location>
</feature>
<dbReference type="Pfam" id="PF06974">
    <property type="entry name" value="WS_DGAT_C"/>
    <property type="match status" value="1"/>
</dbReference>
<keyword evidence="7" id="KW-0012">Acyltransferase</keyword>
<comment type="similarity">
    <text evidence="8">In the N-terminal section; belongs to the long-chain O-acyltransferase family.</text>
</comment>
<comment type="subcellular location">
    <subcellularLocation>
        <location evidence="1">Cell membrane</location>
        <topology evidence="1">Single-pass membrane protein</topology>
    </subcellularLocation>
    <subcellularLocation>
        <location evidence="2">Endoplasmic reticulum membrane</location>
    </subcellularLocation>
</comment>
<comment type="pathway">
    <text evidence="4">Lipid metabolism.</text>
</comment>
<evidence type="ECO:0000256" key="4">
    <source>
        <dbReference type="ARBA" id="ARBA00005189"/>
    </source>
</evidence>
<name>A0ABQ9LSG6_HEVBR</name>
<dbReference type="InterPro" id="IPR009721">
    <property type="entry name" value="O-acyltransferase_WSD1_C"/>
</dbReference>
<comment type="catalytic activity">
    <reaction evidence="9">
        <text>a long chain fatty alcohol + a fatty acyl-CoA = a long-chain alcohol wax ester + CoA</text>
        <dbReference type="Rhea" id="RHEA:38443"/>
        <dbReference type="ChEBI" id="CHEBI:17135"/>
        <dbReference type="ChEBI" id="CHEBI:57287"/>
        <dbReference type="ChEBI" id="CHEBI:77636"/>
        <dbReference type="ChEBI" id="CHEBI:235323"/>
        <dbReference type="EC" id="2.3.1.75"/>
    </reaction>
</comment>
<dbReference type="InterPro" id="IPR004255">
    <property type="entry name" value="O-acyltransferase_WSD1_N"/>
</dbReference>
<evidence type="ECO:0000256" key="9">
    <source>
        <dbReference type="ARBA" id="ARBA00047604"/>
    </source>
</evidence>
<evidence type="ECO:0000256" key="11">
    <source>
        <dbReference type="SAM" id="MobiDB-lite"/>
    </source>
</evidence>
<evidence type="ECO:0000313" key="14">
    <source>
        <dbReference type="EMBL" id="KAJ9170942.1"/>
    </source>
</evidence>
<comment type="caution">
    <text evidence="14">The sequence shown here is derived from an EMBL/GenBank/DDBJ whole genome shotgun (WGS) entry which is preliminary data.</text>
</comment>